<evidence type="ECO:0000313" key="3">
    <source>
        <dbReference type="Proteomes" id="UP000002875"/>
    </source>
</evidence>
<reference evidence="2 3" key="1">
    <citation type="submission" date="2011-07" db="EMBL/GenBank/DDBJ databases">
        <title>The complete genome of chromosome of Emticicia oligotrophica DSM 17448.</title>
        <authorList>
            <consortium name="US DOE Joint Genome Institute (JGI-PGF)"/>
            <person name="Lucas S."/>
            <person name="Han J."/>
            <person name="Lapidus A."/>
            <person name="Bruce D."/>
            <person name="Goodwin L."/>
            <person name="Pitluck S."/>
            <person name="Peters L."/>
            <person name="Kyrpides N."/>
            <person name="Mavromatis K."/>
            <person name="Ivanova N."/>
            <person name="Ovchinnikova G."/>
            <person name="Teshima H."/>
            <person name="Detter J.C."/>
            <person name="Tapia R."/>
            <person name="Han C."/>
            <person name="Land M."/>
            <person name="Hauser L."/>
            <person name="Markowitz V."/>
            <person name="Cheng J.-F."/>
            <person name="Hugenholtz P."/>
            <person name="Woyke T."/>
            <person name="Wu D."/>
            <person name="Tindall B."/>
            <person name="Pomrenke H."/>
            <person name="Brambilla E."/>
            <person name="Klenk H.-P."/>
            <person name="Eisen J.A."/>
        </authorList>
    </citation>
    <scope>NUCLEOTIDE SEQUENCE [LARGE SCALE GENOMIC DNA]</scope>
    <source>
        <strain evidence="2 3">DSM 17448</strain>
    </source>
</reference>
<dbReference type="Gene3D" id="1.10.3210.10">
    <property type="entry name" value="Hypothetical protein af1432"/>
    <property type="match status" value="1"/>
</dbReference>
<sequence length="198" mass="22866">MDISAVETYIFDKLRQNLSPTLFYHGINHTIDVVNAAQSIATNEGINDEILLKLIKTAALFHDLGFICSYRGHEHESCRIAQLILPQFGYTPEQIDIIIGMIMATKIPQSPKTILEKILADADLDYLGREDYEPTSELLFQELKQREMLRSKEEWVKMQVDFLEKHQYWTKSSNELRNSTKYARLKSLKSLLNKKGDS</sequence>
<proteinExistence type="predicted"/>
<dbReference type="InterPro" id="IPR003607">
    <property type="entry name" value="HD/PDEase_dom"/>
</dbReference>
<dbReference type="Proteomes" id="UP000002875">
    <property type="component" value="Chromosome"/>
</dbReference>
<dbReference type="RefSeq" id="WP_015030820.1">
    <property type="nucleotide sequence ID" value="NC_018748.1"/>
</dbReference>
<gene>
    <name evidence="2" type="ordered locus">Emtol_4007</name>
</gene>
<dbReference type="SMART" id="SM00471">
    <property type="entry name" value="HDc"/>
    <property type="match status" value="1"/>
</dbReference>
<keyword evidence="3" id="KW-1185">Reference proteome</keyword>
<evidence type="ECO:0000259" key="1">
    <source>
        <dbReference type="SMART" id="SM00471"/>
    </source>
</evidence>
<dbReference type="Pfam" id="PF01966">
    <property type="entry name" value="HD"/>
    <property type="match status" value="1"/>
</dbReference>
<name>A0ABM5N6P4_EMTOG</name>
<accession>A0ABM5N6P4</accession>
<feature type="domain" description="HD/PDEase" evidence="1">
    <location>
        <begin position="22"/>
        <end position="136"/>
    </location>
</feature>
<dbReference type="InterPro" id="IPR006674">
    <property type="entry name" value="HD_domain"/>
</dbReference>
<dbReference type="EMBL" id="CP002961">
    <property type="protein sequence ID" value="AFK05132.1"/>
    <property type="molecule type" value="Genomic_DNA"/>
</dbReference>
<dbReference type="SUPFAM" id="SSF109604">
    <property type="entry name" value="HD-domain/PDEase-like"/>
    <property type="match status" value="1"/>
</dbReference>
<evidence type="ECO:0000313" key="2">
    <source>
        <dbReference type="EMBL" id="AFK05132.1"/>
    </source>
</evidence>
<protein>
    <submittedName>
        <fullName evidence="2">Metal-dependent phosphohydrolase HD sub domain-containing protein</fullName>
    </submittedName>
</protein>
<dbReference type="CDD" id="cd00077">
    <property type="entry name" value="HDc"/>
    <property type="match status" value="1"/>
</dbReference>
<organism evidence="2 3">
    <name type="scientific">Emticicia oligotrophica (strain DSM 17448 / CIP 109782 / MTCC 6937 / GPTSA100-15)</name>
    <dbReference type="NCBI Taxonomy" id="929562"/>
    <lineage>
        <taxon>Bacteria</taxon>
        <taxon>Pseudomonadati</taxon>
        <taxon>Bacteroidota</taxon>
        <taxon>Cytophagia</taxon>
        <taxon>Cytophagales</taxon>
        <taxon>Leadbetterellaceae</taxon>
        <taxon>Emticicia</taxon>
    </lineage>
</organism>